<accession>A0A3S9XAK2</accession>
<evidence type="ECO:0000256" key="3">
    <source>
        <dbReference type="ARBA" id="ARBA00004744"/>
    </source>
</evidence>
<dbReference type="SUPFAM" id="SSF48452">
    <property type="entry name" value="TPR-like"/>
    <property type="match status" value="1"/>
</dbReference>
<sequence>MNRLIVKLILVVLCALILGIGISIDPGYVFIRFSHFEYESGLWVTLALIGLVIFTFWLIIALTGISFELFGKINPFSQQRKHRLGEKGMRELAEGNWSTALKHLKTATKAKNGSLSYYLGAAEAANELGEYDKSNAFIEAACDNVPKAKMAIGLTFANLLLQRQDYDKALAVADELHSIKSNHPPVIKLLYNIYFNQENWMEVNQLLPALAKYKLLPENTLIKLEQYTWSALLKESFINNKDQPVLALEQLKKVWDSLSNKARSDIATIEIYVQLLCSLNAAQDAEKLLQKAINTNYCSELIYLYGQIKGDNITKQISLAEQWLTTHQNDPVLLLTLGKLCQRNQLWGKAKEYLEKSIQLKHSPESYFELAGYYAEHGDTQKSNQLFRQGLQQTHQNLYLTHKSAD</sequence>
<keyword evidence="13" id="KW-1185">Reference proteome</keyword>
<dbReference type="GO" id="GO:0042168">
    <property type="term" value="P:heme metabolic process"/>
    <property type="evidence" value="ECO:0007669"/>
    <property type="project" value="InterPro"/>
</dbReference>
<keyword evidence="7 10" id="KW-1133">Transmembrane helix</keyword>
<evidence type="ECO:0000256" key="10">
    <source>
        <dbReference type="SAM" id="Phobius"/>
    </source>
</evidence>
<evidence type="ECO:0000259" key="11">
    <source>
        <dbReference type="Pfam" id="PF07219"/>
    </source>
</evidence>
<dbReference type="KEGG" id="emo:DM558_00600"/>
<keyword evidence="5" id="KW-0997">Cell inner membrane</keyword>
<dbReference type="Proteomes" id="UP000273143">
    <property type="component" value="Chromosome"/>
</dbReference>
<protein>
    <recommendedName>
        <fullName evidence="11">HemY N-terminal domain-containing protein</fullName>
    </recommendedName>
</protein>
<evidence type="ECO:0000256" key="1">
    <source>
        <dbReference type="ARBA" id="ARBA00002962"/>
    </source>
</evidence>
<dbReference type="EMBL" id="CP029822">
    <property type="protein sequence ID" value="AZS49368.1"/>
    <property type="molecule type" value="Genomic_DNA"/>
</dbReference>
<name>A0A3S9XAK2_9GAMM</name>
<evidence type="ECO:0000313" key="12">
    <source>
        <dbReference type="EMBL" id="AZS49368.1"/>
    </source>
</evidence>
<dbReference type="AlphaFoldDB" id="A0A3S9XAK2"/>
<dbReference type="InterPro" id="IPR011990">
    <property type="entry name" value="TPR-like_helical_dom_sf"/>
</dbReference>
<keyword evidence="6 10" id="KW-0812">Transmembrane</keyword>
<dbReference type="Pfam" id="PF07219">
    <property type="entry name" value="HemY_N"/>
    <property type="match status" value="1"/>
</dbReference>
<evidence type="ECO:0000256" key="6">
    <source>
        <dbReference type="ARBA" id="ARBA00022692"/>
    </source>
</evidence>
<proteinExistence type="predicted"/>
<evidence type="ECO:0000256" key="5">
    <source>
        <dbReference type="ARBA" id="ARBA00022519"/>
    </source>
</evidence>
<evidence type="ECO:0000256" key="2">
    <source>
        <dbReference type="ARBA" id="ARBA00004429"/>
    </source>
</evidence>
<gene>
    <name evidence="12" type="ORF">DM558_00600</name>
</gene>
<evidence type="ECO:0000256" key="9">
    <source>
        <dbReference type="ARBA" id="ARBA00023244"/>
    </source>
</evidence>
<feature type="domain" description="HemY N-terminal" evidence="11">
    <location>
        <begin position="27"/>
        <end position="129"/>
    </location>
</feature>
<dbReference type="InterPro" id="IPR005254">
    <property type="entry name" value="Heme_biosyn_assoc_TPR_pro"/>
</dbReference>
<dbReference type="GO" id="GO:0005886">
    <property type="term" value="C:plasma membrane"/>
    <property type="evidence" value="ECO:0007669"/>
    <property type="project" value="UniProtKB-SubCell"/>
</dbReference>
<keyword evidence="8 10" id="KW-0472">Membrane</keyword>
<comment type="function">
    <text evidence="1">Involved in a late step of protoheme IX synthesis.</text>
</comment>
<evidence type="ECO:0000256" key="8">
    <source>
        <dbReference type="ARBA" id="ARBA00023136"/>
    </source>
</evidence>
<dbReference type="NCBIfam" id="TIGR00540">
    <property type="entry name" value="TPR_hemY_coli"/>
    <property type="match status" value="1"/>
</dbReference>
<dbReference type="GO" id="GO:0006779">
    <property type="term" value="P:porphyrin-containing compound biosynthetic process"/>
    <property type="evidence" value="ECO:0007669"/>
    <property type="project" value="UniProtKB-KW"/>
</dbReference>
<keyword evidence="9" id="KW-0627">Porphyrin biosynthesis</keyword>
<keyword evidence="4" id="KW-1003">Cell membrane</keyword>
<dbReference type="UniPathway" id="UPA00252"/>
<evidence type="ECO:0000256" key="7">
    <source>
        <dbReference type="ARBA" id="ARBA00022989"/>
    </source>
</evidence>
<evidence type="ECO:0000256" key="4">
    <source>
        <dbReference type="ARBA" id="ARBA00022475"/>
    </source>
</evidence>
<comment type="pathway">
    <text evidence="3">Porphyrin-containing compound metabolism; protoheme biosynthesis.</text>
</comment>
<reference evidence="13" key="1">
    <citation type="submission" date="2018-06" db="EMBL/GenBank/DDBJ databases">
        <title>Complete genome of Pseudomonas insecticola strain QZS01.</title>
        <authorList>
            <person name="Wang J."/>
            <person name="Su Q."/>
        </authorList>
    </citation>
    <scope>NUCLEOTIDE SEQUENCE [LARGE SCALE GENOMIC DNA]</scope>
    <source>
        <strain evidence="13">QZS01</strain>
    </source>
</reference>
<evidence type="ECO:0000313" key="13">
    <source>
        <dbReference type="Proteomes" id="UP000273143"/>
    </source>
</evidence>
<dbReference type="RefSeq" id="WP_127161585.1">
    <property type="nucleotide sequence ID" value="NZ_CP029822.1"/>
</dbReference>
<feature type="transmembrane region" description="Helical" evidence="10">
    <location>
        <begin position="47"/>
        <end position="71"/>
    </location>
</feature>
<organism evidence="12 13">
    <name type="scientific">Entomomonas moraniae</name>
    <dbReference type="NCBI Taxonomy" id="2213226"/>
    <lineage>
        <taxon>Bacteria</taxon>
        <taxon>Pseudomonadati</taxon>
        <taxon>Pseudomonadota</taxon>
        <taxon>Gammaproteobacteria</taxon>
        <taxon>Pseudomonadales</taxon>
        <taxon>Pseudomonadaceae</taxon>
        <taxon>Entomomonas</taxon>
    </lineage>
</organism>
<dbReference type="InterPro" id="IPR010817">
    <property type="entry name" value="HemY_N"/>
</dbReference>
<dbReference type="Gene3D" id="1.25.40.10">
    <property type="entry name" value="Tetratricopeptide repeat domain"/>
    <property type="match status" value="2"/>
</dbReference>
<comment type="subcellular location">
    <subcellularLocation>
        <location evidence="2">Cell inner membrane</location>
        <topology evidence="2">Multi-pass membrane protein</topology>
    </subcellularLocation>
</comment>